<comment type="caution">
    <text evidence="9">The sequence shown here is derived from an EMBL/GenBank/DDBJ whole genome shotgun (WGS) entry which is preliminary data.</text>
</comment>
<evidence type="ECO:0000256" key="2">
    <source>
        <dbReference type="ARBA" id="ARBA00022801"/>
    </source>
</evidence>
<evidence type="ECO:0000256" key="1">
    <source>
        <dbReference type="ARBA" id="ARBA00022741"/>
    </source>
</evidence>
<organism evidence="9 10">
    <name type="scientific">Pseudochelatococcus lubricantis</name>
    <dbReference type="NCBI Taxonomy" id="1538102"/>
    <lineage>
        <taxon>Bacteria</taxon>
        <taxon>Pseudomonadati</taxon>
        <taxon>Pseudomonadota</taxon>
        <taxon>Alphaproteobacteria</taxon>
        <taxon>Hyphomicrobiales</taxon>
        <taxon>Chelatococcaceae</taxon>
        <taxon>Pseudochelatococcus</taxon>
    </lineage>
</organism>
<reference evidence="9 10" key="1">
    <citation type="submission" date="2020-03" db="EMBL/GenBank/DDBJ databases">
        <title>Genomic Encyclopedia of Type Strains, Phase IV (KMG-IV): sequencing the most valuable type-strain genomes for metagenomic binning, comparative biology and taxonomic classification.</title>
        <authorList>
            <person name="Goeker M."/>
        </authorList>
    </citation>
    <scope>NUCLEOTIDE SEQUENCE [LARGE SCALE GENOMIC DNA]</scope>
    <source>
        <strain evidence="9 10">DSM 103870</strain>
    </source>
</reference>
<dbReference type="InterPro" id="IPR003495">
    <property type="entry name" value="CobW/HypB/UreG_nucleotide-bd"/>
</dbReference>
<dbReference type="PANTHER" id="PTHR13748:SF62">
    <property type="entry name" value="COBW DOMAIN-CONTAINING PROTEIN"/>
    <property type="match status" value="1"/>
</dbReference>
<feature type="compositionally biased region" description="Basic and acidic residues" evidence="7">
    <location>
        <begin position="263"/>
        <end position="273"/>
    </location>
</feature>
<keyword evidence="10" id="KW-1185">Reference proteome</keyword>
<name>A0ABX0V5X4_9HYPH</name>
<dbReference type="SMART" id="SM00833">
    <property type="entry name" value="CobW_C"/>
    <property type="match status" value="1"/>
</dbReference>
<evidence type="ECO:0000256" key="7">
    <source>
        <dbReference type="SAM" id="MobiDB-lite"/>
    </source>
</evidence>
<evidence type="ECO:0000256" key="5">
    <source>
        <dbReference type="ARBA" id="ARBA00045658"/>
    </source>
</evidence>
<dbReference type="InterPro" id="IPR027417">
    <property type="entry name" value="P-loop_NTPase"/>
</dbReference>
<feature type="region of interest" description="Disordered" evidence="7">
    <location>
        <begin position="251"/>
        <end position="273"/>
    </location>
</feature>
<feature type="domain" description="CobW C-terminal" evidence="8">
    <location>
        <begin position="282"/>
        <end position="377"/>
    </location>
</feature>
<dbReference type="Gene3D" id="3.40.50.300">
    <property type="entry name" value="P-loop containing nucleotide triphosphate hydrolases"/>
    <property type="match status" value="1"/>
</dbReference>
<dbReference type="SUPFAM" id="SSF52540">
    <property type="entry name" value="P-loop containing nucleoside triphosphate hydrolases"/>
    <property type="match status" value="1"/>
</dbReference>
<evidence type="ECO:0000313" key="9">
    <source>
        <dbReference type="EMBL" id="NIJ59499.1"/>
    </source>
</evidence>
<sequence>MTIASGPSDSGRPRGAATALPLTVLTGFLGAGKTSLLNRLLRDPALADTVVIVNEFGEIGIDHLLVETADEGLLLLSSGCLCCSIRGDLIATLEDLLRRRDNGRIAPFRRVVIETTGLADPAPILHTIIYHPYLSLRFALDGVVTVVDAVNGAATLDAYEEAVKQVAVADRIVLTKTDLIDPDSAAAPAERSETGELRARLRRLNPVAPVLDAAQGEATAAHLLDAGLYDADGKIPDVRRWLNAEALAEGHGHRDHHDHHHHDHDDHAHDHRHDVNRHDERIRAFCLTSARPVGRGRFEAFLDLLRAAHGPQLLRAKGIVQLADDPEHPVVVQGVQHLFHAPVTLPAWPDEDHTTKLVLILRDLDEAFVRRLWGAFTGEVAVDTPDAAALTANPLALR</sequence>
<evidence type="ECO:0000256" key="3">
    <source>
        <dbReference type="ARBA" id="ARBA00023186"/>
    </source>
</evidence>
<evidence type="ECO:0000313" key="10">
    <source>
        <dbReference type="Proteomes" id="UP001429580"/>
    </source>
</evidence>
<dbReference type="CDD" id="cd03112">
    <property type="entry name" value="CobW-like"/>
    <property type="match status" value="1"/>
</dbReference>
<dbReference type="Proteomes" id="UP001429580">
    <property type="component" value="Unassembled WGS sequence"/>
</dbReference>
<accession>A0ABX0V5X4</accession>
<dbReference type="RefSeq" id="WP_166954903.1">
    <property type="nucleotide sequence ID" value="NZ_JAASQI010000009.1"/>
</dbReference>
<comment type="catalytic activity">
    <reaction evidence="6">
        <text>GTP + H2O = GDP + phosphate + H(+)</text>
        <dbReference type="Rhea" id="RHEA:19669"/>
        <dbReference type="ChEBI" id="CHEBI:15377"/>
        <dbReference type="ChEBI" id="CHEBI:15378"/>
        <dbReference type="ChEBI" id="CHEBI:37565"/>
        <dbReference type="ChEBI" id="CHEBI:43474"/>
        <dbReference type="ChEBI" id="CHEBI:58189"/>
    </reaction>
    <physiologicalReaction direction="left-to-right" evidence="6">
        <dbReference type="Rhea" id="RHEA:19670"/>
    </physiologicalReaction>
</comment>
<feature type="compositionally biased region" description="Basic residues" evidence="7">
    <location>
        <begin position="253"/>
        <end position="262"/>
    </location>
</feature>
<dbReference type="Pfam" id="PF02492">
    <property type="entry name" value="cobW"/>
    <property type="match status" value="1"/>
</dbReference>
<proteinExistence type="inferred from homology"/>
<dbReference type="Gene3D" id="3.30.1220.10">
    <property type="entry name" value="CobW-like, C-terminal domain"/>
    <property type="match status" value="1"/>
</dbReference>
<comment type="similarity">
    <text evidence="4">Belongs to the SIMIBI class G3E GTPase family. ZNG1 subfamily.</text>
</comment>
<dbReference type="InterPro" id="IPR036627">
    <property type="entry name" value="CobW-likC_sf"/>
</dbReference>
<gene>
    <name evidence="9" type="ORF">FHS82_003357</name>
</gene>
<dbReference type="SUPFAM" id="SSF90002">
    <property type="entry name" value="Hypothetical protein YjiA, C-terminal domain"/>
    <property type="match status" value="1"/>
</dbReference>
<dbReference type="InterPro" id="IPR051316">
    <property type="entry name" value="Zinc-reg_GTPase_activator"/>
</dbReference>
<dbReference type="EMBL" id="JAASQI010000009">
    <property type="protein sequence ID" value="NIJ59499.1"/>
    <property type="molecule type" value="Genomic_DNA"/>
</dbReference>
<evidence type="ECO:0000259" key="8">
    <source>
        <dbReference type="SMART" id="SM00833"/>
    </source>
</evidence>
<protein>
    <submittedName>
        <fullName evidence="9">G3E family GTPase</fullName>
    </submittedName>
</protein>
<evidence type="ECO:0000256" key="6">
    <source>
        <dbReference type="ARBA" id="ARBA00049117"/>
    </source>
</evidence>
<evidence type="ECO:0000256" key="4">
    <source>
        <dbReference type="ARBA" id="ARBA00034320"/>
    </source>
</evidence>
<keyword evidence="2" id="KW-0378">Hydrolase</keyword>
<comment type="function">
    <text evidence="5">Zinc chaperone that directly transfers zinc cofactor to target proteins, thereby activating them. Zinc is transferred from the CXCC motif in the GTPase domain to the zinc binding site in target proteins in a process requiring GTP hydrolysis.</text>
</comment>
<dbReference type="PANTHER" id="PTHR13748">
    <property type="entry name" value="COBW-RELATED"/>
    <property type="match status" value="1"/>
</dbReference>
<dbReference type="Pfam" id="PF07683">
    <property type="entry name" value="CobW_C"/>
    <property type="match status" value="1"/>
</dbReference>
<keyword evidence="3" id="KW-0143">Chaperone</keyword>
<keyword evidence="1" id="KW-0547">Nucleotide-binding</keyword>
<dbReference type="InterPro" id="IPR011629">
    <property type="entry name" value="CobW-like_C"/>
</dbReference>